<accession>U5LCA4</accession>
<evidence type="ECO:0000313" key="1">
    <source>
        <dbReference type="EMBL" id="AGX05484.1"/>
    </source>
</evidence>
<name>U5LCA4_9BACI</name>
<protein>
    <submittedName>
        <fullName evidence="1">Uncharacterized protein</fullName>
    </submittedName>
</protein>
<dbReference type="AlphaFoldDB" id="U5LCA4"/>
<dbReference type="Proteomes" id="UP000017805">
    <property type="component" value="Chromosome"/>
</dbReference>
<dbReference type="PATRIC" id="fig|1367477.3.peg.3590"/>
<dbReference type="STRING" id="1367477.N288_18005"/>
<reference evidence="1 2" key="1">
    <citation type="submission" date="2013-07" db="EMBL/GenBank/DDBJ databases">
        <title>Complete genome sequence of Bacillus infantis NRRL B-14911 that has potential to induce cardiac disease by antigenic mimicry.</title>
        <authorList>
            <person name="Massilamany C."/>
            <person name="Smith T.P.L."/>
            <person name="Loy J.D."/>
            <person name="Barletta R."/>
            <person name="Reddy J."/>
        </authorList>
    </citation>
    <scope>NUCLEOTIDE SEQUENCE [LARGE SCALE GENOMIC DNA]</scope>
    <source>
        <strain evidence="1 2">NRRL B-14911</strain>
    </source>
</reference>
<sequence length="63" mass="6923">MLQSGGGEYDMPEIKKEKCGPGLHFSFFSGDEEVYTGNYPGVMIRKYSLKILPYLVPAYAAAG</sequence>
<dbReference type="EMBL" id="CP006643">
    <property type="protein sequence ID" value="AGX05484.1"/>
    <property type="molecule type" value="Genomic_DNA"/>
</dbReference>
<keyword evidence="2" id="KW-1185">Reference proteome</keyword>
<organism evidence="1 2">
    <name type="scientific">Bacillus infantis NRRL B-14911</name>
    <dbReference type="NCBI Taxonomy" id="1367477"/>
    <lineage>
        <taxon>Bacteria</taxon>
        <taxon>Bacillati</taxon>
        <taxon>Bacillota</taxon>
        <taxon>Bacilli</taxon>
        <taxon>Bacillales</taxon>
        <taxon>Bacillaceae</taxon>
        <taxon>Bacillus</taxon>
    </lineage>
</organism>
<evidence type="ECO:0000313" key="2">
    <source>
        <dbReference type="Proteomes" id="UP000017805"/>
    </source>
</evidence>
<dbReference type="HOGENOM" id="CLU_2876402_0_0_9"/>
<proteinExistence type="predicted"/>
<dbReference type="KEGG" id="bif:N288_18005"/>
<gene>
    <name evidence="1" type="ORF">N288_18005</name>
</gene>